<feature type="region of interest" description="Disordered" evidence="1">
    <location>
        <begin position="1"/>
        <end position="100"/>
    </location>
</feature>
<comment type="caution">
    <text evidence="2">The sequence shown here is derived from an EMBL/GenBank/DDBJ whole genome shotgun (WGS) entry which is preliminary data.</text>
</comment>
<evidence type="ECO:0000313" key="3">
    <source>
        <dbReference type="Proteomes" id="UP001055172"/>
    </source>
</evidence>
<sequence length="100" mass="10976">MADHDAALAMAGEGQQQQHQQQPDRESSGDNRPSFTEYWREEKQNERAGSVRFVNEGPPLLHQQQHQSSSSLSPSSAMEPPPPKNAADGGDGERKGSCEF</sequence>
<proteinExistence type="predicted"/>
<protein>
    <submittedName>
        <fullName evidence="2">Uncharacterized protein</fullName>
    </submittedName>
</protein>
<dbReference type="AlphaFoldDB" id="A0AA37LTT8"/>
<feature type="compositionally biased region" description="Basic and acidic residues" evidence="1">
    <location>
        <begin position="91"/>
        <end position="100"/>
    </location>
</feature>
<keyword evidence="3" id="KW-1185">Reference proteome</keyword>
<evidence type="ECO:0000313" key="2">
    <source>
        <dbReference type="EMBL" id="GJC84011.1"/>
    </source>
</evidence>
<reference evidence="2 3" key="1">
    <citation type="submission" date="2021-07" db="EMBL/GenBank/DDBJ databases">
        <title>Genome data of Colletotrichum spaethianum.</title>
        <authorList>
            <person name="Utami Y.D."/>
            <person name="Hiruma K."/>
        </authorList>
    </citation>
    <scope>NUCLEOTIDE SEQUENCE [LARGE SCALE GENOMIC DNA]</scope>
    <source>
        <strain evidence="2 3">MAFF 242679</strain>
    </source>
</reference>
<organism evidence="2 3">
    <name type="scientific">Colletotrichum liriopes</name>
    <dbReference type="NCBI Taxonomy" id="708192"/>
    <lineage>
        <taxon>Eukaryota</taxon>
        <taxon>Fungi</taxon>
        <taxon>Dikarya</taxon>
        <taxon>Ascomycota</taxon>
        <taxon>Pezizomycotina</taxon>
        <taxon>Sordariomycetes</taxon>
        <taxon>Hypocreomycetidae</taxon>
        <taxon>Glomerellales</taxon>
        <taxon>Glomerellaceae</taxon>
        <taxon>Colletotrichum</taxon>
        <taxon>Colletotrichum spaethianum species complex</taxon>
    </lineage>
</organism>
<dbReference type="EMBL" id="BPPX01000013">
    <property type="protein sequence ID" value="GJC84011.1"/>
    <property type="molecule type" value="Genomic_DNA"/>
</dbReference>
<name>A0AA37LTT8_9PEZI</name>
<gene>
    <name evidence="2" type="ORF">ColLi_06849</name>
</gene>
<evidence type="ECO:0000256" key="1">
    <source>
        <dbReference type="SAM" id="MobiDB-lite"/>
    </source>
</evidence>
<dbReference type="Proteomes" id="UP001055172">
    <property type="component" value="Unassembled WGS sequence"/>
</dbReference>
<feature type="compositionally biased region" description="Low complexity" evidence="1">
    <location>
        <begin position="58"/>
        <end position="76"/>
    </location>
</feature>
<accession>A0AA37LTT8</accession>